<dbReference type="Proteomes" id="UP000727407">
    <property type="component" value="Unassembled WGS sequence"/>
</dbReference>
<name>A0A8J4U6V0_CLAMG</name>
<evidence type="ECO:0000313" key="1">
    <source>
        <dbReference type="EMBL" id="KAF5901333.1"/>
    </source>
</evidence>
<dbReference type="EMBL" id="QNUK01000115">
    <property type="protein sequence ID" value="KAF5901333.1"/>
    <property type="molecule type" value="Genomic_DNA"/>
</dbReference>
<sequence>MTAEKLSRIFQQVSANTVYLTDDSNVALFPGGVSGVFSTLDLTPKGHYEVHGEDMDSTPAGSTSQRFAFMRTPAAASAGSASQRVTPSPSTATKTFQRSVYLAEVVGGRLIPNRMVVVRFLECDASLQGIVGKVQDAIGNYNPIILTDAQGNAILESEGTTGSQYWKQNARKILAVPEQDFNSLQGTKRKRLSSRKDDDTAGLGEVSDKIEELVMASQNLPAVTAAIKELTDLAVTQRVSLTAPKLQTIKEGFSCVGSTPNVEYVVNVDPTCCL</sequence>
<keyword evidence="2" id="KW-1185">Reference proteome</keyword>
<reference evidence="1" key="1">
    <citation type="submission" date="2020-07" db="EMBL/GenBank/DDBJ databases">
        <title>Clarias magur genome sequencing, assembly and annotation.</title>
        <authorList>
            <person name="Kushwaha B."/>
            <person name="Kumar R."/>
            <person name="Das P."/>
            <person name="Joshi C.G."/>
            <person name="Kumar D."/>
            <person name="Nagpure N.S."/>
            <person name="Pandey M."/>
            <person name="Agarwal S."/>
            <person name="Srivastava S."/>
            <person name="Singh M."/>
            <person name="Sahoo L."/>
            <person name="Jayasankar P."/>
            <person name="Meher P.K."/>
            <person name="Koringa P.G."/>
            <person name="Iquebal M.A."/>
            <person name="Das S.P."/>
            <person name="Bit A."/>
            <person name="Patnaik S."/>
            <person name="Patel N."/>
            <person name="Shah T.M."/>
            <person name="Hinsu A."/>
            <person name="Jena J.K."/>
        </authorList>
    </citation>
    <scope>NUCLEOTIDE SEQUENCE</scope>
    <source>
        <strain evidence="1">CIFAMagur01</strain>
        <tissue evidence="1">Testis</tissue>
    </source>
</reference>
<dbReference type="AlphaFoldDB" id="A0A8J4U6V0"/>
<comment type="caution">
    <text evidence="1">The sequence shown here is derived from an EMBL/GenBank/DDBJ whole genome shotgun (WGS) entry which is preliminary data.</text>
</comment>
<gene>
    <name evidence="1" type="ORF">DAT39_008918</name>
</gene>
<dbReference type="OrthoDB" id="8929563at2759"/>
<accession>A0A8J4U6V0</accession>
<organism evidence="1 2">
    <name type="scientific">Clarias magur</name>
    <name type="common">Asian catfish</name>
    <name type="synonym">Macropteronotus magur</name>
    <dbReference type="NCBI Taxonomy" id="1594786"/>
    <lineage>
        <taxon>Eukaryota</taxon>
        <taxon>Metazoa</taxon>
        <taxon>Chordata</taxon>
        <taxon>Craniata</taxon>
        <taxon>Vertebrata</taxon>
        <taxon>Euteleostomi</taxon>
        <taxon>Actinopterygii</taxon>
        <taxon>Neopterygii</taxon>
        <taxon>Teleostei</taxon>
        <taxon>Ostariophysi</taxon>
        <taxon>Siluriformes</taxon>
        <taxon>Clariidae</taxon>
        <taxon>Clarias</taxon>
    </lineage>
</organism>
<evidence type="ECO:0000313" key="2">
    <source>
        <dbReference type="Proteomes" id="UP000727407"/>
    </source>
</evidence>
<protein>
    <submittedName>
        <fullName evidence="1">E3 ubiquitin-protein ligase UHRF2-like isoform X1</fullName>
    </submittedName>
</protein>
<proteinExistence type="predicted"/>